<name>A0ABD0PTU1_CIRMR</name>
<keyword evidence="3" id="KW-1185">Reference proteome</keyword>
<feature type="non-terminal residue" evidence="2">
    <location>
        <position position="173"/>
    </location>
</feature>
<dbReference type="CDD" id="cd09275">
    <property type="entry name" value="RNase_HI_RT_DIRS1"/>
    <property type="match status" value="1"/>
</dbReference>
<evidence type="ECO:0000313" key="2">
    <source>
        <dbReference type="EMBL" id="KAL0177449.1"/>
    </source>
</evidence>
<dbReference type="EMBL" id="JAMKFB020000013">
    <property type="protein sequence ID" value="KAL0177449.1"/>
    <property type="molecule type" value="Genomic_DNA"/>
</dbReference>
<reference evidence="2 3" key="1">
    <citation type="submission" date="2024-05" db="EMBL/GenBank/DDBJ databases">
        <title>Genome sequencing and assembly of Indian major carp, Cirrhinus mrigala (Hamilton, 1822).</title>
        <authorList>
            <person name="Mohindra V."/>
            <person name="Chowdhury L.M."/>
            <person name="Lal K."/>
            <person name="Jena J.K."/>
        </authorList>
    </citation>
    <scope>NUCLEOTIDE SEQUENCE [LARGE SCALE GENOMIC DNA]</scope>
    <source>
        <strain evidence="2">CM1030</strain>
        <tissue evidence="2">Blood</tissue>
    </source>
</reference>
<organism evidence="2 3">
    <name type="scientific">Cirrhinus mrigala</name>
    <name type="common">Mrigala</name>
    <dbReference type="NCBI Taxonomy" id="683832"/>
    <lineage>
        <taxon>Eukaryota</taxon>
        <taxon>Metazoa</taxon>
        <taxon>Chordata</taxon>
        <taxon>Craniata</taxon>
        <taxon>Vertebrata</taxon>
        <taxon>Euteleostomi</taxon>
        <taxon>Actinopterygii</taxon>
        <taxon>Neopterygii</taxon>
        <taxon>Teleostei</taxon>
        <taxon>Ostariophysi</taxon>
        <taxon>Cypriniformes</taxon>
        <taxon>Cyprinidae</taxon>
        <taxon>Labeoninae</taxon>
        <taxon>Labeonini</taxon>
        <taxon>Cirrhinus</taxon>
    </lineage>
</organism>
<sequence length="173" mass="19169">LLGHMASSAMCLGSDAHETATALALYPSPEMGMAPWHVPCEYHTIVPQNTQPLARHFIPAVSRCIVFTTDAVCNGHGASGVWTGPRLLWHINCLELLTVLLALRRFQPLIQGKHVLVRSDNTATVAYINHQSGVRSFRMSQLARHLLLWSQHRLRSLRATHIPGESNRVANSL</sequence>
<dbReference type="Pfam" id="PF13456">
    <property type="entry name" value="RVT_3"/>
    <property type="match status" value="1"/>
</dbReference>
<feature type="domain" description="RNase H type-1" evidence="1">
    <location>
        <begin position="113"/>
        <end position="173"/>
    </location>
</feature>
<dbReference type="InterPro" id="IPR052055">
    <property type="entry name" value="Hepadnavirus_pol/RT"/>
</dbReference>
<evidence type="ECO:0000259" key="1">
    <source>
        <dbReference type="Pfam" id="PF13456"/>
    </source>
</evidence>
<gene>
    <name evidence="2" type="ORF">M9458_026343</name>
</gene>
<evidence type="ECO:0000313" key="3">
    <source>
        <dbReference type="Proteomes" id="UP001529510"/>
    </source>
</evidence>
<protein>
    <recommendedName>
        <fullName evidence="1">RNase H type-1 domain-containing protein</fullName>
    </recommendedName>
</protein>
<comment type="caution">
    <text evidence="2">The sequence shown here is derived from an EMBL/GenBank/DDBJ whole genome shotgun (WGS) entry which is preliminary data.</text>
</comment>
<dbReference type="PANTHER" id="PTHR33050:SF7">
    <property type="entry name" value="RIBONUCLEASE H"/>
    <property type="match status" value="1"/>
</dbReference>
<dbReference type="PANTHER" id="PTHR33050">
    <property type="entry name" value="REVERSE TRANSCRIPTASE DOMAIN-CONTAINING PROTEIN"/>
    <property type="match status" value="1"/>
</dbReference>
<accession>A0ABD0PTU1</accession>
<proteinExistence type="predicted"/>
<dbReference type="Proteomes" id="UP001529510">
    <property type="component" value="Unassembled WGS sequence"/>
</dbReference>
<feature type="non-terminal residue" evidence="2">
    <location>
        <position position="1"/>
    </location>
</feature>
<dbReference type="InterPro" id="IPR002156">
    <property type="entry name" value="RNaseH_domain"/>
</dbReference>
<dbReference type="InterPro" id="IPR043502">
    <property type="entry name" value="DNA/RNA_pol_sf"/>
</dbReference>
<dbReference type="SUPFAM" id="SSF56672">
    <property type="entry name" value="DNA/RNA polymerases"/>
    <property type="match status" value="1"/>
</dbReference>
<dbReference type="AlphaFoldDB" id="A0ABD0PTU1"/>